<gene>
    <name evidence="4" type="primary">LOC111283919</name>
</gene>
<dbReference type="InterPro" id="IPR044299">
    <property type="entry name" value="GIS3/ZFP5/ZFP6"/>
</dbReference>
<dbReference type="GeneID" id="111283919"/>
<dbReference type="PROSITE" id="PS50157">
    <property type="entry name" value="ZINC_FINGER_C2H2_2"/>
    <property type="match status" value="1"/>
</dbReference>
<keyword evidence="1" id="KW-0862">Zinc</keyword>
<dbReference type="Gene3D" id="3.30.160.60">
    <property type="entry name" value="Classic Zinc Finger"/>
    <property type="match status" value="1"/>
</dbReference>
<evidence type="ECO:0000313" key="4">
    <source>
        <dbReference type="RefSeq" id="XP_022728336.1"/>
    </source>
</evidence>
<dbReference type="GO" id="GO:0008270">
    <property type="term" value="F:zinc ion binding"/>
    <property type="evidence" value="ECO:0007669"/>
    <property type="project" value="UniProtKB-KW"/>
</dbReference>
<reference evidence="4" key="1">
    <citation type="submission" date="2025-08" db="UniProtKB">
        <authorList>
            <consortium name="RefSeq"/>
        </authorList>
    </citation>
    <scope>IDENTIFICATION</scope>
    <source>
        <tissue evidence="4">Fruit stalk</tissue>
    </source>
</reference>
<dbReference type="GO" id="GO:0000976">
    <property type="term" value="F:transcription cis-regulatory region binding"/>
    <property type="evidence" value="ECO:0007669"/>
    <property type="project" value="TreeGrafter"/>
</dbReference>
<dbReference type="RefSeq" id="XP_022728336.1">
    <property type="nucleotide sequence ID" value="XM_022872601.1"/>
</dbReference>
<keyword evidence="1" id="KW-0479">Metal-binding</keyword>
<proteinExistence type="predicted"/>
<protein>
    <submittedName>
        <fullName evidence="4">Zinc finger protein 6-like</fullName>
    </submittedName>
</protein>
<dbReference type="GO" id="GO:0005634">
    <property type="term" value="C:nucleus"/>
    <property type="evidence" value="ECO:0007669"/>
    <property type="project" value="TreeGrafter"/>
</dbReference>
<organism evidence="3 4">
    <name type="scientific">Durio zibethinus</name>
    <name type="common">Durian</name>
    <dbReference type="NCBI Taxonomy" id="66656"/>
    <lineage>
        <taxon>Eukaryota</taxon>
        <taxon>Viridiplantae</taxon>
        <taxon>Streptophyta</taxon>
        <taxon>Embryophyta</taxon>
        <taxon>Tracheophyta</taxon>
        <taxon>Spermatophyta</taxon>
        <taxon>Magnoliopsida</taxon>
        <taxon>eudicotyledons</taxon>
        <taxon>Gunneridae</taxon>
        <taxon>Pentapetalae</taxon>
        <taxon>rosids</taxon>
        <taxon>malvids</taxon>
        <taxon>Malvales</taxon>
        <taxon>Malvaceae</taxon>
        <taxon>Helicteroideae</taxon>
        <taxon>Durio</taxon>
    </lineage>
</organism>
<dbReference type="Proteomes" id="UP000515121">
    <property type="component" value="Unplaced"/>
</dbReference>
<name>A0A6P5XKC3_DURZI</name>
<dbReference type="PANTHER" id="PTHR46353:SF13">
    <property type="entry name" value="ZINC FINGER PROTEIN 6"/>
    <property type="match status" value="1"/>
</dbReference>
<dbReference type="OrthoDB" id="772256at2759"/>
<dbReference type="PROSITE" id="PS00028">
    <property type="entry name" value="ZINC_FINGER_C2H2_1"/>
    <property type="match status" value="1"/>
</dbReference>
<dbReference type="GO" id="GO:0010090">
    <property type="term" value="P:trichome morphogenesis"/>
    <property type="evidence" value="ECO:0007669"/>
    <property type="project" value="InterPro"/>
</dbReference>
<keyword evidence="3" id="KW-1185">Reference proteome</keyword>
<sequence>MADIDFHAKPLKLFGFNIVETTANDSSKSPSGLPELETDARKFECQYCCREFSNSQALGGHQNAHKKERQLLKRAQMQASRSFSSPHLQNSMMSAFGLPPHLLVPKAVPEAAPLQYHSPFYMLHGGAAAAPLNMLHGGTYLYGPAAGLGRRLYTGEEGAAAMSGDVRDHARVLPAVRRFTGDDGGPKIDKGLALDLHLSLGPAVP</sequence>
<dbReference type="GO" id="GO:0009736">
    <property type="term" value="P:cytokinin-activated signaling pathway"/>
    <property type="evidence" value="ECO:0007669"/>
    <property type="project" value="TreeGrafter"/>
</dbReference>
<evidence type="ECO:0000256" key="1">
    <source>
        <dbReference type="PROSITE-ProRule" id="PRU00042"/>
    </source>
</evidence>
<dbReference type="SUPFAM" id="SSF57667">
    <property type="entry name" value="beta-beta-alpha zinc fingers"/>
    <property type="match status" value="1"/>
</dbReference>
<dbReference type="InterPro" id="IPR013087">
    <property type="entry name" value="Znf_C2H2_type"/>
</dbReference>
<evidence type="ECO:0000313" key="3">
    <source>
        <dbReference type="Proteomes" id="UP000515121"/>
    </source>
</evidence>
<dbReference type="GO" id="GO:0009740">
    <property type="term" value="P:gibberellic acid mediated signaling pathway"/>
    <property type="evidence" value="ECO:0007669"/>
    <property type="project" value="TreeGrafter"/>
</dbReference>
<evidence type="ECO:0000259" key="2">
    <source>
        <dbReference type="PROSITE" id="PS50157"/>
    </source>
</evidence>
<accession>A0A6P5XKC3</accession>
<keyword evidence="1" id="KW-0863">Zinc-finger</keyword>
<dbReference type="AlphaFoldDB" id="A0A6P5XKC3"/>
<dbReference type="InterPro" id="IPR036236">
    <property type="entry name" value="Znf_C2H2_sf"/>
</dbReference>
<dbReference type="PANTHER" id="PTHR46353">
    <property type="entry name" value="ZINC FINGER PROTEIN 5"/>
    <property type="match status" value="1"/>
</dbReference>
<dbReference type="KEGG" id="dzi:111283919"/>
<dbReference type="GO" id="GO:0003700">
    <property type="term" value="F:DNA-binding transcription factor activity"/>
    <property type="evidence" value="ECO:0007669"/>
    <property type="project" value="TreeGrafter"/>
</dbReference>
<feature type="domain" description="C2H2-type" evidence="2">
    <location>
        <begin position="43"/>
        <end position="70"/>
    </location>
</feature>